<dbReference type="OrthoDB" id="44002at2157"/>
<protein>
    <recommendedName>
        <fullName evidence="4">DUF2079 domain-containing protein</fullName>
    </recommendedName>
</protein>
<dbReference type="RefSeq" id="WP_109941185.1">
    <property type="nucleotide sequence ID" value="NZ_CP176366.1"/>
</dbReference>
<dbReference type="EMBL" id="QGMZ01000020">
    <property type="protein sequence ID" value="PWR73289.1"/>
    <property type="molecule type" value="Genomic_DNA"/>
</dbReference>
<feature type="transmembrane region" description="Helical" evidence="1">
    <location>
        <begin position="350"/>
        <end position="368"/>
    </location>
</feature>
<feature type="transmembrane region" description="Helical" evidence="1">
    <location>
        <begin position="158"/>
        <end position="174"/>
    </location>
</feature>
<feature type="transmembrane region" description="Helical" evidence="1">
    <location>
        <begin position="21"/>
        <end position="42"/>
    </location>
</feature>
<organism evidence="2 3">
    <name type="scientific">Methanospirillum stamsii</name>
    <dbReference type="NCBI Taxonomy" id="1277351"/>
    <lineage>
        <taxon>Archaea</taxon>
        <taxon>Methanobacteriati</taxon>
        <taxon>Methanobacteriota</taxon>
        <taxon>Stenosarchaea group</taxon>
        <taxon>Methanomicrobia</taxon>
        <taxon>Methanomicrobiales</taxon>
        <taxon>Methanospirillaceae</taxon>
        <taxon>Methanospirillum</taxon>
    </lineage>
</organism>
<feature type="transmembrane region" description="Helical" evidence="1">
    <location>
        <begin position="103"/>
        <end position="122"/>
    </location>
</feature>
<keyword evidence="1" id="KW-0472">Membrane</keyword>
<sequence length="488" mass="54842">MIKYHITTIKNFICTLRKPDIYDGIVGISIIIYAAFFSYLSLFRFNAFQLEFDLVIFHQAFLNTITHGELFTNSLENASHFGVHFSPILFTLLPGYAISPGPHVLLIAQSVLLGFGAIPIYLCGREILGKKAGILIALTYLLYPSLHGVNIYDFHEVAFLPLLLGLTLWSFVTGRKDAMLLFGLLSLFVKEDVAVIIGMIGIVGLYRTRGGEWSDRWQYIALSALAVVILATFLFIIRPAFAPDGNLISGQITQYLNPAGNLATYNENRIIYLLMTFIPLLFIPLLAPEIMAISIPSFLEILLSQSPYYYSVFYQYSALVIPVLFIATIRGLDRIKIREEKSGKKIMMPLLSMILISTLICSFIYSPAATTIRINSDIDETAMNEHREFLIQVLSIIPEDASVSTQYNLLPYVTTHSRIWADYQEQADIILIDGTFPNRAADFNDDAIKIEEHFLPVITGDNVYLFVNKKSSKIQSELAERIQITTAG</sequence>
<evidence type="ECO:0000256" key="1">
    <source>
        <dbReference type="SAM" id="Phobius"/>
    </source>
</evidence>
<dbReference type="GeneID" id="97610077"/>
<dbReference type="Proteomes" id="UP000245934">
    <property type="component" value="Unassembled WGS sequence"/>
</dbReference>
<feature type="transmembrane region" description="Helical" evidence="1">
    <location>
        <begin position="181"/>
        <end position="205"/>
    </location>
</feature>
<accession>A0A2V2N0N1</accession>
<keyword evidence="1" id="KW-1133">Transmembrane helix</keyword>
<comment type="caution">
    <text evidence="2">The sequence shown here is derived from an EMBL/GenBank/DDBJ whole genome shotgun (WGS) entry which is preliminary data.</text>
</comment>
<feature type="transmembrane region" description="Helical" evidence="1">
    <location>
        <begin position="217"/>
        <end position="237"/>
    </location>
</feature>
<dbReference type="AlphaFoldDB" id="A0A2V2N0N1"/>
<keyword evidence="3" id="KW-1185">Reference proteome</keyword>
<dbReference type="InterPro" id="IPR018650">
    <property type="entry name" value="STSV1_Orf64"/>
</dbReference>
<evidence type="ECO:0000313" key="3">
    <source>
        <dbReference type="Proteomes" id="UP000245934"/>
    </source>
</evidence>
<keyword evidence="1" id="KW-0812">Transmembrane</keyword>
<evidence type="ECO:0008006" key="4">
    <source>
        <dbReference type="Google" id="ProtNLM"/>
    </source>
</evidence>
<name>A0A2V2N0N1_9EURY</name>
<reference evidence="2 3" key="1">
    <citation type="submission" date="2018-05" db="EMBL/GenBank/DDBJ databases">
        <title>Draft genome of Methanospirillum stamsii Pt1.</title>
        <authorList>
            <person name="Dueholm M.S."/>
            <person name="Nielsen P.H."/>
            <person name="Bakmann L.F."/>
            <person name="Otzen D.E."/>
        </authorList>
    </citation>
    <scope>NUCLEOTIDE SEQUENCE [LARGE SCALE GENOMIC DNA]</scope>
    <source>
        <strain evidence="2 3">Pt1</strain>
    </source>
</reference>
<proteinExistence type="predicted"/>
<evidence type="ECO:0000313" key="2">
    <source>
        <dbReference type="EMBL" id="PWR73289.1"/>
    </source>
</evidence>
<feature type="transmembrane region" description="Helical" evidence="1">
    <location>
        <begin position="308"/>
        <end position="329"/>
    </location>
</feature>
<dbReference type="Pfam" id="PF09852">
    <property type="entry name" value="DUF2079"/>
    <property type="match status" value="1"/>
</dbReference>
<feature type="transmembrane region" description="Helical" evidence="1">
    <location>
        <begin position="134"/>
        <end position="152"/>
    </location>
</feature>
<feature type="transmembrane region" description="Helical" evidence="1">
    <location>
        <begin position="270"/>
        <end position="288"/>
    </location>
</feature>
<gene>
    <name evidence="2" type="ORF">DLD82_11055</name>
</gene>